<evidence type="ECO:0000313" key="3">
    <source>
        <dbReference type="Proteomes" id="UP000242849"/>
    </source>
</evidence>
<dbReference type="PANTHER" id="PTHR39456:SF1">
    <property type="entry name" value="METAL-DEPENDENT HYDROLASE"/>
    <property type="match status" value="1"/>
</dbReference>
<keyword evidence="3" id="KW-1185">Reference proteome</keyword>
<reference evidence="3" key="1">
    <citation type="submission" date="2016-10" db="EMBL/GenBank/DDBJ databases">
        <authorList>
            <person name="Varghese N."/>
            <person name="Submissions S."/>
        </authorList>
    </citation>
    <scope>NUCLEOTIDE SEQUENCE [LARGE SCALE GENOMIC DNA]</scope>
    <source>
        <strain evidence="3">DSM 12111</strain>
    </source>
</reference>
<organism evidence="2 3">
    <name type="scientific">Pseudomonas anguilliseptica</name>
    <dbReference type="NCBI Taxonomy" id="53406"/>
    <lineage>
        <taxon>Bacteria</taxon>
        <taxon>Pseudomonadati</taxon>
        <taxon>Pseudomonadota</taxon>
        <taxon>Gammaproteobacteria</taxon>
        <taxon>Pseudomonadales</taxon>
        <taxon>Pseudomonadaceae</taxon>
        <taxon>Pseudomonas</taxon>
    </lineage>
</organism>
<dbReference type="EMBL" id="FNSC01000001">
    <property type="protein sequence ID" value="SEE32537.1"/>
    <property type="molecule type" value="Genomic_DNA"/>
</dbReference>
<evidence type="ECO:0000256" key="1">
    <source>
        <dbReference type="SAM" id="Phobius"/>
    </source>
</evidence>
<dbReference type="OrthoDB" id="4760165at2"/>
<keyword evidence="1" id="KW-0812">Transmembrane</keyword>
<feature type="transmembrane region" description="Helical" evidence="1">
    <location>
        <begin position="198"/>
        <end position="219"/>
    </location>
</feature>
<gene>
    <name evidence="2" type="ORF">SAMN05421553_4523</name>
</gene>
<name>A0A1H5HX95_PSEAG</name>
<dbReference type="RefSeq" id="WP_090387052.1">
    <property type="nucleotide sequence ID" value="NZ_CP156749.1"/>
</dbReference>
<sequence length="296" mass="34031">MSEQHRLEQRKVRFDFANTPLHWVPNEPEASHIMNSLHLILPAGEFWFCRVYNKALPLVTDPQLRENVQGFVKQEAQHAHAHDSALTPYLLRNGIDPTPFSRPIHWLFERVLCDFPLGNNAISRALQPWWLRQRVGLIAAVEHFTCVLGDWIITTRSLGHADPVMLDLLRWHGAEEVEHRSVAHDLHVHIGGSLLMRWVYMLIATPALIFLFSSGMKIMMHQDPVTRYRPGFLRLWYHLGKRGLLPRMGSIGRSVVRYFNPSYHPRSEGDIRVALDYLANSPAAQRAAAEQAQVRA</sequence>
<accession>A0A1H5HX95</accession>
<dbReference type="InterPro" id="IPR016516">
    <property type="entry name" value="UCP07580"/>
</dbReference>
<dbReference type="AlphaFoldDB" id="A0A1H5HX95"/>
<keyword evidence="1" id="KW-1133">Transmembrane helix</keyword>
<dbReference type="STRING" id="53406.SAMN05421553_4523"/>
<dbReference type="Pfam" id="PF10118">
    <property type="entry name" value="Metal_hydrol"/>
    <property type="match status" value="1"/>
</dbReference>
<dbReference type="PANTHER" id="PTHR39456">
    <property type="entry name" value="METAL-DEPENDENT HYDROLASE"/>
    <property type="match status" value="1"/>
</dbReference>
<dbReference type="PIRSF" id="PIRSF007580">
    <property type="entry name" value="UCP07580"/>
    <property type="match status" value="1"/>
</dbReference>
<evidence type="ECO:0008006" key="4">
    <source>
        <dbReference type="Google" id="ProtNLM"/>
    </source>
</evidence>
<proteinExistence type="predicted"/>
<keyword evidence="1" id="KW-0472">Membrane</keyword>
<evidence type="ECO:0000313" key="2">
    <source>
        <dbReference type="EMBL" id="SEE32537.1"/>
    </source>
</evidence>
<dbReference type="Proteomes" id="UP000242849">
    <property type="component" value="Unassembled WGS sequence"/>
</dbReference>
<protein>
    <recommendedName>
        <fullName evidence="4">Metal-dependent hydrolase</fullName>
    </recommendedName>
</protein>